<feature type="domain" description="Fibronectin type-III" evidence="6">
    <location>
        <begin position="864"/>
        <end position="947"/>
    </location>
</feature>
<evidence type="ECO:0000256" key="4">
    <source>
        <dbReference type="SAM" id="SignalP"/>
    </source>
</evidence>
<evidence type="ECO:0000259" key="5">
    <source>
        <dbReference type="PROSITE" id="PS50234"/>
    </source>
</evidence>
<feature type="domain" description="Fibronectin type-III" evidence="6">
    <location>
        <begin position="606"/>
        <end position="689"/>
    </location>
</feature>
<protein>
    <submittedName>
        <fullName evidence="7">von Willebrand factor type A domain-containing protein</fullName>
    </submittedName>
</protein>
<feature type="domain" description="VWFA" evidence="5">
    <location>
        <begin position="49"/>
        <end position="195"/>
    </location>
</feature>
<dbReference type="CDD" id="cd00198">
    <property type="entry name" value="vWFA"/>
    <property type="match status" value="1"/>
</dbReference>
<dbReference type="Proteomes" id="UP000253034">
    <property type="component" value="Unassembled WGS sequence"/>
</dbReference>
<name>A0A369BDV3_9FIRM</name>
<dbReference type="AlphaFoldDB" id="A0A369BDV3"/>
<dbReference type="PANTHER" id="PTHR24099:SF11">
    <property type="entry name" value="FIBRONECTIN TYPE III DOMAIN-CONTAINING 3BA-RELATED"/>
    <property type="match status" value="1"/>
</dbReference>
<dbReference type="SUPFAM" id="SSF53300">
    <property type="entry name" value="vWA-like"/>
    <property type="match status" value="1"/>
</dbReference>
<reference evidence="7 8" key="1">
    <citation type="submission" date="2018-07" db="EMBL/GenBank/DDBJ databases">
        <title>Genomic Encyclopedia of Type Strains, Phase IV (KMG-IV): sequencing the most valuable type-strain genomes for metagenomic binning, comparative biology and taxonomic classification.</title>
        <authorList>
            <person name="Goeker M."/>
        </authorList>
    </citation>
    <scope>NUCLEOTIDE SEQUENCE [LARGE SCALE GENOMIC DNA]</scope>
    <source>
        <strain evidence="7 8">DSM 27016</strain>
    </source>
</reference>
<feature type="signal peptide" evidence="4">
    <location>
        <begin position="1"/>
        <end position="23"/>
    </location>
</feature>
<dbReference type="InterPro" id="IPR013783">
    <property type="entry name" value="Ig-like_fold"/>
</dbReference>
<feature type="domain" description="Fibronectin type-III" evidence="6">
    <location>
        <begin position="690"/>
        <end position="773"/>
    </location>
</feature>
<dbReference type="GO" id="GO:0005576">
    <property type="term" value="C:extracellular region"/>
    <property type="evidence" value="ECO:0007669"/>
    <property type="project" value="UniProtKB-SubCell"/>
</dbReference>
<dbReference type="SMART" id="SM00327">
    <property type="entry name" value="VWA"/>
    <property type="match status" value="1"/>
</dbReference>
<comment type="subcellular location">
    <subcellularLocation>
        <location evidence="1">Secreted</location>
        <location evidence="1">Extracellular space</location>
    </subcellularLocation>
</comment>
<feature type="domain" description="Fibronectin type-III" evidence="6">
    <location>
        <begin position="948"/>
        <end position="1030"/>
    </location>
</feature>
<dbReference type="OrthoDB" id="1936882at2"/>
<gene>
    <name evidence="7" type="ORF">DFR58_10435</name>
</gene>
<dbReference type="InterPro" id="IPR003961">
    <property type="entry name" value="FN3_dom"/>
</dbReference>
<proteinExistence type="predicted"/>
<dbReference type="InterPro" id="IPR036116">
    <property type="entry name" value="FN3_sf"/>
</dbReference>
<dbReference type="InterPro" id="IPR056861">
    <property type="entry name" value="HMCN1-like_VWA"/>
</dbReference>
<dbReference type="PROSITE" id="PS50234">
    <property type="entry name" value="VWFA"/>
    <property type="match status" value="1"/>
</dbReference>
<dbReference type="InterPro" id="IPR002035">
    <property type="entry name" value="VWF_A"/>
</dbReference>
<feature type="chain" id="PRO_5039323388" evidence="4">
    <location>
        <begin position="24"/>
        <end position="1140"/>
    </location>
</feature>
<dbReference type="PANTHER" id="PTHR24099">
    <property type="entry name" value="E3 UBIQUITIN-PROTEIN LIGASE TRIM36-RELATED"/>
    <property type="match status" value="1"/>
</dbReference>
<dbReference type="SUPFAM" id="SSF49265">
    <property type="entry name" value="Fibronectin type III"/>
    <property type="match status" value="4"/>
</dbReference>
<evidence type="ECO:0000259" key="6">
    <source>
        <dbReference type="PROSITE" id="PS50853"/>
    </source>
</evidence>
<dbReference type="Pfam" id="PF25106">
    <property type="entry name" value="VWA_4"/>
    <property type="match status" value="1"/>
</dbReference>
<keyword evidence="8" id="KW-1185">Reference proteome</keyword>
<dbReference type="PROSITE" id="PS50853">
    <property type="entry name" value="FN3"/>
    <property type="match status" value="6"/>
</dbReference>
<evidence type="ECO:0000313" key="8">
    <source>
        <dbReference type="Proteomes" id="UP000253034"/>
    </source>
</evidence>
<accession>A0A369BDV3</accession>
<dbReference type="EMBL" id="QPJT01000004">
    <property type="protein sequence ID" value="RCX18766.1"/>
    <property type="molecule type" value="Genomic_DNA"/>
</dbReference>
<evidence type="ECO:0000256" key="2">
    <source>
        <dbReference type="ARBA" id="ARBA00022525"/>
    </source>
</evidence>
<keyword evidence="2" id="KW-0964">Secreted</keyword>
<feature type="domain" description="Fibronectin type-III" evidence="6">
    <location>
        <begin position="427"/>
        <end position="524"/>
    </location>
</feature>
<dbReference type="Gene3D" id="2.60.40.10">
    <property type="entry name" value="Immunoglobulins"/>
    <property type="match status" value="8"/>
</dbReference>
<evidence type="ECO:0000256" key="3">
    <source>
        <dbReference type="ARBA" id="ARBA00022729"/>
    </source>
</evidence>
<evidence type="ECO:0000256" key="1">
    <source>
        <dbReference type="ARBA" id="ARBA00004239"/>
    </source>
</evidence>
<dbReference type="Pfam" id="PF00041">
    <property type="entry name" value="fn3"/>
    <property type="match status" value="3"/>
</dbReference>
<comment type="caution">
    <text evidence="7">The sequence shown here is derived from an EMBL/GenBank/DDBJ whole genome shotgun (WGS) entry which is preliminary data.</text>
</comment>
<organism evidence="7 8">
    <name type="scientific">Anaerobacterium chartisolvens</name>
    <dbReference type="NCBI Taxonomy" id="1297424"/>
    <lineage>
        <taxon>Bacteria</taxon>
        <taxon>Bacillati</taxon>
        <taxon>Bacillota</taxon>
        <taxon>Clostridia</taxon>
        <taxon>Eubacteriales</taxon>
        <taxon>Oscillospiraceae</taxon>
        <taxon>Anaerobacterium</taxon>
    </lineage>
</organism>
<keyword evidence="3 4" id="KW-0732">Signal</keyword>
<feature type="domain" description="Fibronectin type-III" evidence="6">
    <location>
        <begin position="525"/>
        <end position="605"/>
    </location>
</feature>
<sequence length="1140" mass="123450">MIKRLIKKIVCLILIFGICSLSNLPEGLQNGTLLNFNNKAYAANARNADIVFAIDTTGSMHDEISNVKNNISEFVNILNANNINVRLGLVEYKDIYEDGYWSTINRGWFSNASDFRKTLENIIIDGGGDGPESAVDALEEARRMAYQQYSKKFIILVTDADYKEGTRFDTSQKKILMVDEIEMLKNDNITVSVIASEWYKSVYTSLFTNTKGIFGNIQSGFSASLQSLTSMINTNELPSVSIISPAQNRIFGQLDTAFTPSISVSDADKDTLVCRYYIDSEVSPRETKTVSNTASTQLVNFTSINMALLSEGNHTLKFEVSDNWDNPVVKTIAFKVDRYPPSIGDVKLEAVEGGRSIIVTGSASDNISGLHSTPYRYSVGSTVYQSWSSNASCTISSLIPNTQYTVKFEARDAVGNISGVSKAIHTKAQAPQLSLGSPAETSIDVSVSDSNPAATQYQLMAGQSYASQDGTLTSQPVWITLTGKKLTVRGLAPGTQYGFKIKAKNNEGVETEFSQVKTGTTLAYPPSGVSFARGMEHIGLEWSPSSGALGYDVEADGALVYSGTAAAYTHTGLQPDTSHTYRVRVRNAGGTGGWSNSFRASTLPLPPGVPQNITTEEAKTEIRISWDPAERADAYHIKADGEIIDIGSNISYSHTGLLPGTPHTYSVRAVNEGGSGEWSEELSVETIPNPPDTPANIKAEPTRTNVTVTWLSCERAEGYEISADGDIRDAGAELSFLHDGLLANSSHTYRVRAWNRGGKSEWSDPVEITTWPEIPAVPSNIMATSGGDFIAITWYGIQWAESYDIELDGNGIENTAGMSYTHAGLTPGTKHTYRIRAKNISGEGQWSRPIEMSVLPQEDAGGAEPAVLINMVAVVTTNSVMVSWDAAARDAQYEIEVDGEAIDNGESTLYNHTGLPPQSFHTYRVRLKDGEGKGQWCAVLALSTLPSPPGAPSNITASSGNTYIELRWDGNEGASYDVEADGKIIDAGSLPEYIDEELSPGTTHTYRVRGKNAGGVTAWSAAITKSTTSPVYELECIRDVQLDFSLLASNVQDFSGLKFVVEYSPEDMEAVDLCRFTAAADIMPEGRIPGTSLGVKYTPGRIEFTVNESIAPGTAWSGEIATIVFRPKTDGKTSISFNMR</sequence>
<dbReference type="InterPro" id="IPR050617">
    <property type="entry name" value="E3_ligase_FN3/SPRY"/>
</dbReference>
<dbReference type="CDD" id="cd00063">
    <property type="entry name" value="FN3"/>
    <property type="match status" value="6"/>
</dbReference>
<dbReference type="RefSeq" id="WP_114296621.1">
    <property type="nucleotide sequence ID" value="NZ_QPJT01000004.1"/>
</dbReference>
<evidence type="ECO:0000313" key="7">
    <source>
        <dbReference type="EMBL" id="RCX18766.1"/>
    </source>
</evidence>
<dbReference type="SMART" id="SM00060">
    <property type="entry name" value="FN3"/>
    <property type="match status" value="8"/>
</dbReference>
<dbReference type="InterPro" id="IPR036465">
    <property type="entry name" value="vWFA_dom_sf"/>
</dbReference>
<dbReference type="Gene3D" id="3.40.50.410">
    <property type="entry name" value="von Willebrand factor, type A domain"/>
    <property type="match status" value="1"/>
</dbReference>